<keyword evidence="2" id="KW-1185">Reference proteome</keyword>
<dbReference type="EMBL" id="JAGDYM010000011">
    <property type="protein sequence ID" value="MBO1902247.1"/>
    <property type="molecule type" value="Genomic_DNA"/>
</dbReference>
<reference evidence="1" key="1">
    <citation type="submission" date="2021-03" db="EMBL/GenBank/DDBJ databases">
        <title>Leucobacter chromiisoli sp. nov., isolated from chromium-containing soil of chemical plant.</title>
        <authorList>
            <person name="Xu Z."/>
        </authorList>
    </citation>
    <scope>NUCLEOTIDE SEQUENCE</scope>
    <source>
        <strain evidence="1">S27</strain>
    </source>
</reference>
<name>A0A939SAS0_9MICO</name>
<accession>A0A939SAS0</accession>
<dbReference type="Proteomes" id="UP000664382">
    <property type="component" value="Unassembled WGS sequence"/>
</dbReference>
<evidence type="ECO:0000313" key="2">
    <source>
        <dbReference type="Proteomes" id="UP000664382"/>
    </source>
</evidence>
<sequence>MAANTSTETPAAKAESFDRKDLTRTFARLKHEVGGLVDDANRLRPFYARSKEEAIAKRDAALKVLSELADRIDALKKQD</sequence>
<dbReference type="RefSeq" id="WP_208098016.1">
    <property type="nucleotide sequence ID" value="NZ_JAGDYM010000011.1"/>
</dbReference>
<dbReference type="AlphaFoldDB" id="A0A939SAS0"/>
<protein>
    <submittedName>
        <fullName evidence="1">Uncharacterized protein</fullName>
    </submittedName>
</protein>
<gene>
    <name evidence="1" type="ORF">J4H92_09845</name>
</gene>
<organism evidence="1 2">
    <name type="scientific">Leucobacter weissii</name>
    <dbReference type="NCBI Taxonomy" id="1983706"/>
    <lineage>
        <taxon>Bacteria</taxon>
        <taxon>Bacillati</taxon>
        <taxon>Actinomycetota</taxon>
        <taxon>Actinomycetes</taxon>
        <taxon>Micrococcales</taxon>
        <taxon>Microbacteriaceae</taxon>
        <taxon>Leucobacter</taxon>
    </lineage>
</organism>
<proteinExistence type="predicted"/>
<comment type="caution">
    <text evidence="1">The sequence shown here is derived from an EMBL/GenBank/DDBJ whole genome shotgun (WGS) entry which is preliminary data.</text>
</comment>
<evidence type="ECO:0000313" key="1">
    <source>
        <dbReference type="EMBL" id="MBO1902247.1"/>
    </source>
</evidence>